<keyword evidence="3" id="KW-1185">Reference proteome</keyword>
<dbReference type="Proteomes" id="UP001499989">
    <property type="component" value="Unassembled WGS sequence"/>
</dbReference>
<gene>
    <name evidence="2" type="ORF">GCM10010310_73020</name>
</gene>
<feature type="transmembrane region" description="Helical" evidence="1">
    <location>
        <begin position="56"/>
        <end position="73"/>
    </location>
</feature>
<evidence type="ECO:0000256" key="1">
    <source>
        <dbReference type="SAM" id="Phobius"/>
    </source>
</evidence>
<keyword evidence="1" id="KW-1133">Transmembrane helix</keyword>
<organism evidence="2 3">
    <name type="scientific">Streptomyces violaceolatus</name>
    <dbReference type="NCBI Taxonomy" id="67378"/>
    <lineage>
        <taxon>Bacteria</taxon>
        <taxon>Bacillati</taxon>
        <taxon>Actinomycetota</taxon>
        <taxon>Actinomycetes</taxon>
        <taxon>Kitasatosporales</taxon>
        <taxon>Streptomycetaceae</taxon>
        <taxon>Streptomyces</taxon>
        <taxon>Streptomyces violaceoruber group</taxon>
    </lineage>
</organism>
<proteinExistence type="predicted"/>
<feature type="transmembrane region" description="Helical" evidence="1">
    <location>
        <begin position="155"/>
        <end position="172"/>
    </location>
</feature>
<feature type="transmembrane region" description="Helical" evidence="1">
    <location>
        <begin position="125"/>
        <end position="143"/>
    </location>
</feature>
<reference evidence="2 3" key="1">
    <citation type="journal article" date="2019" name="Int. J. Syst. Evol. Microbiol.">
        <title>The Global Catalogue of Microorganisms (GCM) 10K type strain sequencing project: providing services to taxonomists for standard genome sequencing and annotation.</title>
        <authorList>
            <consortium name="The Broad Institute Genomics Platform"/>
            <consortium name="The Broad Institute Genome Sequencing Center for Infectious Disease"/>
            <person name="Wu L."/>
            <person name="Ma J."/>
        </authorList>
    </citation>
    <scope>NUCLEOTIDE SEQUENCE [LARGE SCALE GENOMIC DNA]</scope>
    <source>
        <strain evidence="2 3">JCM 4531</strain>
    </source>
</reference>
<evidence type="ECO:0000313" key="2">
    <source>
        <dbReference type="EMBL" id="GAA2702320.1"/>
    </source>
</evidence>
<name>A0ABN3TF49_9ACTN</name>
<sequence length="218" mass="22226">MRGLTAVRGATTVDLAGALWRTLPWRALAAAGALGLLVAGAPLATGAEPAPWQTLLLLRGAALIGALGLAFLLDDPARHLTVPVPTPRLVRQVLRVALVAPLAVLWWTAALLLTPSASRPPAGGVTLEAVAVGALALAAAALAVRLTDEARPGPYVAAVLLLTAVLVPLLAPEDWALFVQAGDPRWSVGHDRWAVLAAAVALVGAVCGPEPLGRKAGR</sequence>
<keyword evidence="1" id="KW-0472">Membrane</keyword>
<dbReference type="RefSeq" id="WP_161270141.1">
    <property type="nucleotide sequence ID" value="NZ_BAAASK010000037.1"/>
</dbReference>
<feature type="transmembrane region" description="Helical" evidence="1">
    <location>
        <begin position="192"/>
        <end position="212"/>
    </location>
</feature>
<feature type="transmembrane region" description="Helical" evidence="1">
    <location>
        <begin position="93"/>
        <end position="113"/>
    </location>
</feature>
<protein>
    <submittedName>
        <fullName evidence="2">ABC transporter</fullName>
    </submittedName>
</protein>
<keyword evidence="1" id="KW-0812">Transmembrane</keyword>
<evidence type="ECO:0000313" key="3">
    <source>
        <dbReference type="Proteomes" id="UP001499989"/>
    </source>
</evidence>
<dbReference type="EMBL" id="BAAASK010000037">
    <property type="protein sequence ID" value="GAA2702320.1"/>
    <property type="molecule type" value="Genomic_DNA"/>
</dbReference>
<comment type="caution">
    <text evidence="2">The sequence shown here is derived from an EMBL/GenBank/DDBJ whole genome shotgun (WGS) entry which is preliminary data.</text>
</comment>
<accession>A0ABN3TF49</accession>